<dbReference type="PANTHER" id="PTHR11161:SF0">
    <property type="entry name" value="O-ACYLTRANSFERASE LIKE PROTEIN"/>
    <property type="match status" value="1"/>
</dbReference>
<keyword evidence="2" id="KW-1133">Transmembrane helix</keyword>
<keyword evidence="2" id="KW-0812">Transmembrane</keyword>
<protein>
    <submittedName>
        <fullName evidence="4">Nose resistant to fluoxetine protein 6</fullName>
    </submittedName>
</protein>
<evidence type="ECO:0000313" key="4">
    <source>
        <dbReference type="EMBL" id="GFS14760.1"/>
    </source>
</evidence>
<dbReference type="AlphaFoldDB" id="A0AAV4IXA7"/>
<proteinExistence type="predicted"/>
<evidence type="ECO:0000256" key="2">
    <source>
        <dbReference type="SAM" id="Phobius"/>
    </source>
</evidence>
<feature type="transmembrane region" description="Helical" evidence="2">
    <location>
        <begin position="282"/>
        <end position="306"/>
    </location>
</feature>
<sequence>MIELIHGTGLPFLYDHLKSALHNATDENLVIQRLGLTRALLAVQDNKTFKFENKNFHRANQVISPSDAISENKVWGFPKHAELPGHGYSWQASEYGGRKQSSETRAGGNSKENNLLQTEQQQHSSGNSQTSHRKWKPVSPQCSRHIRHFIKSLISTEWWALKMLDAWGKTPAGLLEGNIRSFGDFRECSKLEYSPARRKKDDVNKDKLPVKGLYCAADIRFFDDGSHVVMVSTTQGMCFPAACTDEDVSILVDHLLAISKLKKWTVSKSVLCQRHNPPNAKAIGALSVFLFGVLVVVVSTLVDIVLPPLPDDKNSSLSNRGALPPQVMNGSINAESDSEDYQPLVHSSSRGSFIRKNKLIRLLMCFSAKTNVPKLLETHSNGRESLDCICGMRVLTISWIVAGHTILFTTSRGANFISYVRDKAPDPGIQLLVNSTYACDTFLVFSGLLVSYNVLKAMEHLNGKMKWHLFYLHRYLRRRTLGLALLLVAGGVSLVVTSVVTYKQKILPSGFYVMDANETMLGDVYTGYYYATWCRWNPYLIGIASGYLLQQTKHKLDVPLGVTVLGWITCVATTSAIIFGLTRSFILRPDLVPLTLVQSVVYITLTRTVWGLCVAWVIVMCATGNGGPINTFLSLPMLKPLSRLTYMAYLVHEIVVMWHVMGSQQAITLSDMNLVSVCLSACLSVTWHVMGSQQAITLSGINLVSVCLSRGMS</sequence>
<name>A0AAV4IXA7_9GAST</name>
<dbReference type="PANTHER" id="PTHR11161">
    <property type="entry name" value="O-ACYLTRANSFERASE"/>
    <property type="match status" value="1"/>
</dbReference>
<feature type="region of interest" description="Disordered" evidence="1">
    <location>
        <begin position="118"/>
        <end position="138"/>
    </location>
</feature>
<feature type="transmembrane region" description="Helical" evidence="2">
    <location>
        <begin position="601"/>
        <end position="623"/>
    </location>
</feature>
<evidence type="ECO:0000256" key="1">
    <source>
        <dbReference type="SAM" id="MobiDB-lite"/>
    </source>
</evidence>
<evidence type="ECO:0000259" key="3">
    <source>
        <dbReference type="SMART" id="SM00703"/>
    </source>
</evidence>
<dbReference type="SMART" id="SM00703">
    <property type="entry name" value="NRF"/>
    <property type="match status" value="1"/>
</dbReference>
<dbReference type="InterPro" id="IPR006621">
    <property type="entry name" value="Nose-resist-to-fluoxetine_N"/>
</dbReference>
<feature type="domain" description="Nose resistant-to-fluoxetine protein N-terminal" evidence="3">
    <location>
        <begin position="139"/>
        <end position="268"/>
    </location>
</feature>
<dbReference type="EMBL" id="BMAT01009845">
    <property type="protein sequence ID" value="GFS14760.1"/>
    <property type="molecule type" value="Genomic_DNA"/>
</dbReference>
<dbReference type="InterPro" id="IPR052728">
    <property type="entry name" value="O2_lipid_transport_reg"/>
</dbReference>
<keyword evidence="5" id="KW-1185">Reference proteome</keyword>
<accession>A0AAV4IXA7</accession>
<feature type="transmembrane region" description="Helical" evidence="2">
    <location>
        <begin position="431"/>
        <end position="455"/>
    </location>
</feature>
<feature type="transmembrane region" description="Helical" evidence="2">
    <location>
        <begin position="481"/>
        <end position="502"/>
    </location>
</feature>
<feature type="transmembrane region" description="Helical" evidence="2">
    <location>
        <begin position="560"/>
        <end position="581"/>
    </location>
</feature>
<keyword evidence="2" id="KW-0472">Membrane</keyword>
<feature type="compositionally biased region" description="Polar residues" evidence="1">
    <location>
        <begin position="118"/>
        <end position="130"/>
    </location>
</feature>
<dbReference type="Proteomes" id="UP000762676">
    <property type="component" value="Unassembled WGS sequence"/>
</dbReference>
<gene>
    <name evidence="4" type="ORF">ElyMa_004915300</name>
</gene>
<comment type="caution">
    <text evidence="4">The sequence shown here is derived from an EMBL/GenBank/DDBJ whole genome shotgun (WGS) entry which is preliminary data.</text>
</comment>
<evidence type="ECO:0000313" key="5">
    <source>
        <dbReference type="Proteomes" id="UP000762676"/>
    </source>
</evidence>
<organism evidence="4 5">
    <name type="scientific">Elysia marginata</name>
    <dbReference type="NCBI Taxonomy" id="1093978"/>
    <lineage>
        <taxon>Eukaryota</taxon>
        <taxon>Metazoa</taxon>
        <taxon>Spiralia</taxon>
        <taxon>Lophotrochozoa</taxon>
        <taxon>Mollusca</taxon>
        <taxon>Gastropoda</taxon>
        <taxon>Heterobranchia</taxon>
        <taxon>Euthyneura</taxon>
        <taxon>Panpulmonata</taxon>
        <taxon>Sacoglossa</taxon>
        <taxon>Placobranchoidea</taxon>
        <taxon>Plakobranchidae</taxon>
        <taxon>Elysia</taxon>
    </lineage>
</organism>
<feature type="transmembrane region" description="Helical" evidence="2">
    <location>
        <begin position="644"/>
        <end position="661"/>
    </location>
</feature>
<reference evidence="4 5" key="1">
    <citation type="journal article" date="2021" name="Elife">
        <title>Chloroplast acquisition without the gene transfer in kleptoplastic sea slugs, Plakobranchus ocellatus.</title>
        <authorList>
            <person name="Maeda T."/>
            <person name="Takahashi S."/>
            <person name="Yoshida T."/>
            <person name="Shimamura S."/>
            <person name="Takaki Y."/>
            <person name="Nagai Y."/>
            <person name="Toyoda A."/>
            <person name="Suzuki Y."/>
            <person name="Arimoto A."/>
            <person name="Ishii H."/>
            <person name="Satoh N."/>
            <person name="Nishiyama T."/>
            <person name="Hasebe M."/>
            <person name="Maruyama T."/>
            <person name="Minagawa J."/>
            <person name="Obokata J."/>
            <person name="Shigenobu S."/>
        </authorList>
    </citation>
    <scope>NUCLEOTIDE SEQUENCE [LARGE SCALE GENOMIC DNA]</scope>
</reference>
<dbReference type="Pfam" id="PF20146">
    <property type="entry name" value="NRF"/>
    <property type="match status" value="1"/>
</dbReference>